<dbReference type="KEGG" id="alka:J0B03_02510"/>
<keyword evidence="2" id="KW-0238">DNA-binding</keyword>
<dbReference type="InterPro" id="IPR005471">
    <property type="entry name" value="Tscrpt_reg_IclR_N"/>
</dbReference>
<accession>A0A974XFW4</accession>
<evidence type="ECO:0000259" key="4">
    <source>
        <dbReference type="PROSITE" id="PS51077"/>
    </source>
</evidence>
<reference evidence="6" key="1">
    <citation type="submission" date="2021-03" db="EMBL/GenBank/DDBJ databases">
        <title>Alkalibacter marinus sp. nov., isolated from tidal flat sediment.</title>
        <authorList>
            <person name="Namirimu T."/>
            <person name="Yang J.-A."/>
            <person name="Yang S.-H."/>
            <person name="Kim Y.-J."/>
            <person name="Kwon K.K."/>
        </authorList>
    </citation>
    <scope>NUCLEOTIDE SEQUENCE</scope>
    <source>
        <strain evidence="6">ES005</strain>
    </source>
</reference>
<protein>
    <submittedName>
        <fullName evidence="6">IclR family transcriptional regulator</fullName>
    </submittedName>
</protein>
<evidence type="ECO:0000259" key="5">
    <source>
        <dbReference type="PROSITE" id="PS51078"/>
    </source>
</evidence>
<dbReference type="Gene3D" id="3.30.450.40">
    <property type="match status" value="1"/>
</dbReference>
<evidence type="ECO:0000256" key="2">
    <source>
        <dbReference type="ARBA" id="ARBA00023125"/>
    </source>
</evidence>
<dbReference type="InterPro" id="IPR029016">
    <property type="entry name" value="GAF-like_dom_sf"/>
</dbReference>
<proteinExistence type="predicted"/>
<evidence type="ECO:0000313" key="6">
    <source>
        <dbReference type="EMBL" id="QSX08961.1"/>
    </source>
</evidence>
<dbReference type="PANTHER" id="PTHR30136:SF35">
    <property type="entry name" value="HTH-TYPE TRANSCRIPTIONAL REGULATOR RV1719"/>
    <property type="match status" value="1"/>
</dbReference>
<dbReference type="InterPro" id="IPR036390">
    <property type="entry name" value="WH_DNA-bd_sf"/>
</dbReference>
<dbReference type="EMBL" id="CP071444">
    <property type="protein sequence ID" value="QSX08961.1"/>
    <property type="molecule type" value="Genomic_DNA"/>
</dbReference>
<evidence type="ECO:0000256" key="3">
    <source>
        <dbReference type="ARBA" id="ARBA00023163"/>
    </source>
</evidence>
<evidence type="ECO:0000313" key="7">
    <source>
        <dbReference type="Proteomes" id="UP000663499"/>
    </source>
</evidence>
<gene>
    <name evidence="6" type="ORF">J0B03_02510</name>
</gene>
<dbReference type="InterPro" id="IPR036388">
    <property type="entry name" value="WH-like_DNA-bd_sf"/>
</dbReference>
<sequence length="236" mass="26815">MQVVEKISEILQLMVSNPNKKLWRATEISNELNMNISTIHRLLQALKKTGFVNQDSTSKLYTLGLNLIFYAEIVREMNLPGMITYPAVQKLFDYTQETSFITIKEGDTCVVIERINSHHDLRVVKQVGDTKVLGAGACGKIMLAFLPDEIRKRIVCYCDDMEKCEKELALARENGYLVEYLKDIDSTIISAPIFSEQGNVVASLSVAIPQIRFTEEKKVDYIQKIKEIGSEFITKK</sequence>
<dbReference type="RefSeq" id="WP_207300302.1">
    <property type="nucleotide sequence ID" value="NZ_CP071444.1"/>
</dbReference>
<dbReference type="GO" id="GO:0003677">
    <property type="term" value="F:DNA binding"/>
    <property type="evidence" value="ECO:0007669"/>
    <property type="project" value="UniProtKB-KW"/>
</dbReference>
<dbReference type="PROSITE" id="PS51077">
    <property type="entry name" value="HTH_ICLR"/>
    <property type="match status" value="1"/>
</dbReference>
<organism evidence="6 7">
    <name type="scientific">Alkalibacter rhizosphaerae</name>
    <dbReference type="NCBI Taxonomy" id="2815577"/>
    <lineage>
        <taxon>Bacteria</taxon>
        <taxon>Bacillati</taxon>
        <taxon>Bacillota</taxon>
        <taxon>Clostridia</taxon>
        <taxon>Eubacteriales</taxon>
        <taxon>Eubacteriaceae</taxon>
        <taxon>Alkalibacter</taxon>
    </lineage>
</organism>
<dbReference type="SUPFAM" id="SSF55781">
    <property type="entry name" value="GAF domain-like"/>
    <property type="match status" value="1"/>
</dbReference>
<dbReference type="InterPro" id="IPR014757">
    <property type="entry name" value="Tscrpt_reg_IclR_C"/>
</dbReference>
<keyword evidence="3" id="KW-0804">Transcription</keyword>
<feature type="domain" description="IclR-ED" evidence="5">
    <location>
        <begin position="59"/>
        <end position="236"/>
    </location>
</feature>
<dbReference type="InterPro" id="IPR050707">
    <property type="entry name" value="HTH_MetabolicPath_Reg"/>
</dbReference>
<dbReference type="SUPFAM" id="SSF46785">
    <property type="entry name" value="Winged helix' DNA-binding domain"/>
    <property type="match status" value="1"/>
</dbReference>
<keyword evidence="1" id="KW-0805">Transcription regulation</keyword>
<dbReference type="Proteomes" id="UP000663499">
    <property type="component" value="Chromosome"/>
</dbReference>
<feature type="domain" description="HTH iclR-type" evidence="4">
    <location>
        <begin position="1"/>
        <end position="65"/>
    </location>
</feature>
<dbReference type="AlphaFoldDB" id="A0A974XFW4"/>
<dbReference type="Pfam" id="PF09339">
    <property type="entry name" value="HTH_IclR"/>
    <property type="match status" value="1"/>
</dbReference>
<dbReference type="GO" id="GO:0003700">
    <property type="term" value="F:DNA-binding transcription factor activity"/>
    <property type="evidence" value="ECO:0007669"/>
    <property type="project" value="TreeGrafter"/>
</dbReference>
<dbReference type="Gene3D" id="1.10.10.10">
    <property type="entry name" value="Winged helix-like DNA-binding domain superfamily/Winged helix DNA-binding domain"/>
    <property type="match status" value="1"/>
</dbReference>
<dbReference type="PROSITE" id="PS51078">
    <property type="entry name" value="ICLR_ED"/>
    <property type="match status" value="1"/>
</dbReference>
<name>A0A974XFW4_9FIRM</name>
<dbReference type="PANTHER" id="PTHR30136">
    <property type="entry name" value="HELIX-TURN-HELIX TRANSCRIPTIONAL REGULATOR, ICLR FAMILY"/>
    <property type="match status" value="1"/>
</dbReference>
<dbReference type="GO" id="GO:0045892">
    <property type="term" value="P:negative regulation of DNA-templated transcription"/>
    <property type="evidence" value="ECO:0007669"/>
    <property type="project" value="TreeGrafter"/>
</dbReference>
<dbReference type="SMART" id="SM00346">
    <property type="entry name" value="HTH_ICLR"/>
    <property type="match status" value="1"/>
</dbReference>
<keyword evidence="7" id="KW-1185">Reference proteome</keyword>
<dbReference type="Pfam" id="PF01614">
    <property type="entry name" value="IclR_C"/>
    <property type="match status" value="1"/>
</dbReference>
<evidence type="ECO:0000256" key="1">
    <source>
        <dbReference type="ARBA" id="ARBA00023015"/>
    </source>
</evidence>